<reference evidence="1" key="2">
    <citation type="journal article" date="2022" name="Microbiol. Resour. Announc.">
        <title>Metagenome Sequencing to Explore Phylogenomics of Terrestrial Cyanobacteria.</title>
        <authorList>
            <person name="Ward R.D."/>
            <person name="Stajich J.E."/>
            <person name="Johansen J.R."/>
            <person name="Huntemann M."/>
            <person name="Clum A."/>
            <person name="Foster B."/>
            <person name="Foster B."/>
            <person name="Roux S."/>
            <person name="Palaniappan K."/>
            <person name="Varghese N."/>
            <person name="Mukherjee S."/>
            <person name="Reddy T.B.K."/>
            <person name="Daum C."/>
            <person name="Copeland A."/>
            <person name="Chen I.A."/>
            <person name="Ivanova N.N."/>
            <person name="Kyrpides N.C."/>
            <person name="Shapiro N."/>
            <person name="Eloe-Fadrosh E.A."/>
            <person name="Pietrasiak N."/>
        </authorList>
    </citation>
    <scope>NUCLEOTIDE SEQUENCE</scope>
    <source>
        <strain evidence="1">UHER 2000/2452</strain>
    </source>
</reference>
<comment type="caution">
    <text evidence="1">The sequence shown here is derived from an EMBL/GenBank/DDBJ whole genome shotgun (WGS) entry which is preliminary data.</text>
</comment>
<reference evidence="1" key="1">
    <citation type="submission" date="2021-05" db="EMBL/GenBank/DDBJ databases">
        <authorList>
            <person name="Pietrasiak N."/>
            <person name="Ward R."/>
            <person name="Stajich J.E."/>
            <person name="Kurbessoian T."/>
        </authorList>
    </citation>
    <scope>NUCLEOTIDE SEQUENCE</scope>
    <source>
        <strain evidence="1">UHER 2000/2452</strain>
    </source>
</reference>
<dbReference type="EMBL" id="JAHHHD010000021">
    <property type="protein sequence ID" value="MBW4660420.1"/>
    <property type="molecule type" value="Genomic_DNA"/>
</dbReference>
<sequence length="165" mass="19196">MARKSKGFGELLNSQQRIKGQQESMDKLAERVKQGYLKDIVGGVVRNPKGEVKMSEVLQAFVEPHLDFAATKEQRQKLFAIAILAWNLALLSEEQQQKEMEDIIAQMSMGKDRQAEQDIREILEELTERKRRLFPNHRRYILDFDVRETRNDFHLSVISSPTPKN</sequence>
<proteinExistence type="predicted"/>
<protein>
    <submittedName>
        <fullName evidence="1">Uncharacterized protein</fullName>
    </submittedName>
</protein>
<accession>A0A951QEP2</accession>
<name>A0A951QEP2_9CYAN</name>
<gene>
    <name evidence="1" type="ORF">KME15_17240</name>
</gene>
<dbReference type="AlphaFoldDB" id="A0A951QEP2"/>
<organism evidence="1 2">
    <name type="scientific">Drouetiella hepatica Uher 2000/2452</name>
    <dbReference type="NCBI Taxonomy" id="904376"/>
    <lineage>
        <taxon>Bacteria</taxon>
        <taxon>Bacillati</taxon>
        <taxon>Cyanobacteriota</taxon>
        <taxon>Cyanophyceae</taxon>
        <taxon>Oculatellales</taxon>
        <taxon>Oculatellaceae</taxon>
        <taxon>Drouetiella</taxon>
    </lineage>
</organism>
<evidence type="ECO:0000313" key="2">
    <source>
        <dbReference type="Proteomes" id="UP000757435"/>
    </source>
</evidence>
<evidence type="ECO:0000313" key="1">
    <source>
        <dbReference type="EMBL" id="MBW4660420.1"/>
    </source>
</evidence>
<dbReference type="Proteomes" id="UP000757435">
    <property type="component" value="Unassembled WGS sequence"/>
</dbReference>